<evidence type="ECO:0000313" key="3">
    <source>
        <dbReference type="EMBL" id="OGN34013.1"/>
    </source>
</evidence>
<evidence type="ECO:0000256" key="1">
    <source>
        <dbReference type="SAM" id="Phobius"/>
    </source>
</evidence>
<dbReference type="GO" id="GO:0004190">
    <property type="term" value="F:aspartic-type endopeptidase activity"/>
    <property type="evidence" value="ECO:0007669"/>
    <property type="project" value="TreeGrafter"/>
</dbReference>
<dbReference type="PANTHER" id="PTHR30487">
    <property type="entry name" value="TYPE 4 PREPILIN-LIKE PROTEINS LEADER PEPTIDE-PROCESSING ENZYME"/>
    <property type="match status" value="1"/>
</dbReference>
<gene>
    <name evidence="3" type="ORF">A3G51_01415</name>
</gene>
<feature type="transmembrane region" description="Helical" evidence="1">
    <location>
        <begin position="94"/>
        <end position="111"/>
    </location>
</feature>
<dbReference type="Proteomes" id="UP000177745">
    <property type="component" value="Unassembled WGS sequence"/>
</dbReference>
<evidence type="ECO:0000313" key="4">
    <source>
        <dbReference type="Proteomes" id="UP000177745"/>
    </source>
</evidence>
<feature type="transmembrane region" description="Helical" evidence="1">
    <location>
        <begin position="123"/>
        <end position="143"/>
    </location>
</feature>
<dbReference type="EMBL" id="MGKY01000007">
    <property type="protein sequence ID" value="OGN34013.1"/>
    <property type="molecule type" value="Genomic_DNA"/>
</dbReference>
<proteinExistence type="predicted"/>
<dbReference type="GO" id="GO:0006465">
    <property type="term" value="P:signal peptide processing"/>
    <property type="evidence" value="ECO:0007669"/>
    <property type="project" value="TreeGrafter"/>
</dbReference>
<evidence type="ECO:0000259" key="2">
    <source>
        <dbReference type="Pfam" id="PF06750"/>
    </source>
</evidence>
<dbReference type="InterPro" id="IPR050882">
    <property type="entry name" value="Prepilin_peptidase/N-MTase"/>
</dbReference>
<name>A0A1F8H8U5_9BACT</name>
<protein>
    <recommendedName>
        <fullName evidence="2">Prepilin peptidase A24 N-terminal domain-containing protein</fullName>
    </recommendedName>
</protein>
<feature type="transmembrane region" description="Helical" evidence="1">
    <location>
        <begin position="171"/>
        <end position="194"/>
    </location>
</feature>
<feature type="transmembrane region" description="Helical" evidence="1">
    <location>
        <begin position="214"/>
        <end position="236"/>
    </location>
</feature>
<comment type="caution">
    <text evidence="3">The sequence shown here is derived from an EMBL/GenBank/DDBJ whole genome shotgun (WGS) entry which is preliminary data.</text>
</comment>
<accession>A0A1F8H8U5</accession>
<dbReference type="GO" id="GO:0005886">
    <property type="term" value="C:plasma membrane"/>
    <property type="evidence" value="ECO:0007669"/>
    <property type="project" value="TreeGrafter"/>
</dbReference>
<keyword evidence="1" id="KW-0812">Transmembrane</keyword>
<keyword evidence="1" id="KW-1133">Transmembrane helix</keyword>
<reference evidence="3 4" key="1">
    <citation type="journal article" date="2016" name="Nat. Commun.">
        <title>Thousands of microbial genomes shed light on interconnected biogeochemical processes in an aquifer system.</title>
        <authorList>
            <person name="Anantharaman K."/>
            <person name="Brown C.T."/>
            <person name="Hug L.A."/>
            <person name="Sharon I."/>
            <person name="Castelle C.J."/>
            <person name="Probst A.J."/>
            <person name="Thomas B.C."/>
            <person name="Singh A."/>
            <person name="Wilkins M.J."/>
            <person name="Karaoz U."/>
            <person name="Brodie E.L."/>
            <person name="Williams K.H."/>
            <person name="Hubbard S.S."/>
            <person name="Banfield J.F."/>
        </authorList>
    </citation>
    <scope>NUCLEOTIDE SEQUENCE [LARGE SCALE GENOMIC DNA]</scope>
</reference>
<dbReference type="Pfam" id="PF06750">
    <property type="entry name" value="A24_N_bact"/>
    <property type="match status" value="1"/>
</dbReference>
<sequence length="273" mass="30726">MVALFIFLIGLSLGSFLNVVIFRLDKPLTFAETNPAGHSNAYPRKVRGKRGGFLTGRSECPKCLKRLKWYDLFPVLSYVFLGGRCRNCKEKISLVYPLAELITAFCFLLFYTVSKPVFGAEDFYYLLIIVSFVALIFFDYLYFLLPDKIILPLTVIAILFDYFFRRPEFTVLLLSALIMGGIFAIIHIASKGVWTGFGDAKLLFLIGLTLRYPLGFLSMTLSVWMAALTGIGLIILGKASRKTALPFGSFLAGVSILIIIFQNEIQKITDRIF</sequence>
<dbReference type="InterPro" id="IPR010627">
    <property type="entry name" value="Prepilin_pept_A24_N"/>
</dbReference>
<dbReference type="AlphaFoldDB" id="A0A1F8H8U5"/>
<feature type="transmembrane region" description="Helical" evidence="1">
    <location>
        <begin position="243"/>
        <end position="261"/>
    </location>
</feature>
<feature type="domain" description="Prepilin peptidase A24 N-terminal" evidence="2">
    <location>
        <begin position="8"/>
        <end position="111"/>
    </location>
</feature>
<dbReference type="PANTHER" id="PTHR30487:SF0">
    <property type="entry name" value="PREPILIN LEADER PEPTIDASE_N-METHYLTRANSFERASE-RELATED"/>
    <property type="match status" value="1"/>
</dbReference>
<organism evidence="3 4">
    <name type="scientific">Candidatus Yanofskybacteria bacterium RIFCSPLOWO2_12_FULL_43_11b</name>
    <dbReference type="NCBI Taxonomy" id="1802710"/>
    <lineage>
        <taxon>Bacteria</taxon>
        <taxon>Candidatus Yanofskyibacteriota</taxon>
    </lineage>
</organism>
<keyword evidence="1" id="KW-0472">Membrane</keyword>